<organism evidence="1 2">
    <name type="scientific">Fodinibius salinus</name>
    <dbReference type="NCBI Taxonomy" id="860790"/>
    <lineage>
        <taxon>Bacteria</taxon>
        <taxon>Pseudomonadati</taxon>
        <taxon>Balneolota</taxon>
        <taxon>Balneolia</taxon>
        <taxon>Balneolales</taxon>
        <taxon>Balneolaceae</taxon>
        <taxon>Fodinibius</taxon>
    </lineage>
</organism>
<comment type="caution">
    <text evidence="1">The sequence shown here is derived from an EMBL/GenBank/DDBJ whole genome shotgun (WGS) entry which is preliminary data.</text>
</comment>
<proteinExistence type="predicted"/>
<dbReference type="InterPro" id="IPR029058">
    <property type="entry name" value="AB_hydrolase_fold"/>
</dbReference>
<evidence type="ECO:0000313" key="2">
    <source>
        <dbReference type="Proteomes" id="UP000324595"/>
    </source>
</evidence>
<dbReference type="EMBL" id="VNHY01000002">
    <property type="protein sequence ID" value="TYP93394.1"/>
    <property type="molecule type" value="Genomic_DNA"/>
</dbReference>
<accession>A0A5D3YHM5</accession>
<dbReference type="AlphaFoldDB" id="A0A5D3YHM5"/>
<protein>
    <submittedName>
        <fullName evidence="1">Pimeloyl-ACP methyl ester carboxylesterase</fullName>
    </submittedName>
</protein>
<dbReference type="OrthoDB" id="5416147at2"/>
<keyword evidence="2" id="KW-1185">Reference proteome</keyword>
<dbReference type="RefSeq" id="WP_148898465.1">
    <property type="nucleotide sequence ID" value="NZ_VNHY01000002.1"/>
</dbReference>
<reference evidence="1 2" key="1">
    <citation type="submission" date="2019-07" db="EMBL/GenBank/DDBJ databases">
        <title>Genomic Encyclopedia of Archaeal and Bacterial Type Strains, Phase II (KMG-II): from individual species to whole genera.</title>
        <authorList>
            <person name="Goeker M."/>
        </authorList>
    </citation>
    <scope>NUCLEOTIDE SEQUENCE [LARGE SCALE GENOMIC DNA]</scope>
    <source>
        <strain evidence="1 2">DSM 21935</strain>
    </source>
</reference>
<gene>
    <name evidence="1" type="ORF">LX73_1098</name>
</gene>
<dbReference type="Proteomes" id="UP000324595">
    <property type="component" value="Unassembled WGS sequence"/>
</dbReference>
<sequence length="336" mass="37606">MIIIKAPRLSLGAFLYRFTFRTQFYKMNDSFDQIPDRPADLEKYIAEKEAAANVKPGTAANIHWHNSNAPSQTDTAIVYLHGFRASHPEGDPVHRQVAKACGCNLFLSRMQEHGIQSSYPLLNLTEQKLITSARFAFEIGKKIGKKVVLMGTSTGGSLALYLAAQKKLKEQISALVLYSPLIQFYGITNQLLTHAPIRKLMSIIPGRRYLLKTTNATKAEKRIWNNKYALGGALALGTFIQNNMTKSLFSSINCPTFVGYYYKNKKQQDKVISVPALKKMSQQLQTDNVHIRNFPDAQNHVICSSLVSKSANRVSSKTIQFLKNLDCHNTSTTETS</sequence>
<evidence type="ECO:0000313" key="1">
    <source>
        <dbReference type="EMBL" id="TYP93394.1"/>
    </source>
</evidence>
<name>A0A5D3YHM5_9BACT</name>
<dbReference type="SUPFAM" id="SSF53474">
    <property type="entry name" value="alpha/beta-Hydrolases"/>
    <property type="match status" value="1"/>
</dbReference>
<dbReference type="InterPro" id="IPR008886">
    <property type="entry name" value="UPF0227/Esterase_YqiA"/>
</dbReference>
<dbReference type="Gene3D" id="3.40.50.1820">
    <property type="entry name" value="alpha/beta hydrolase"/>
    <property type="match status" value="1"/>
</dbReference>
<dbReference type="Pfam" id="PF05728">
    <property type="entry name" value="UPF0227"/>
    <property type="match status" value="1"/>
</dbReference>